<name>A0A8R1E149_CAEJA</name>
<dbReference type="PANTHER" id="PTHR11452">
    <property type="entry name" value="ALPHA-GALACTOSIDASE/ALPHA-N-ACETYLGALACTOSAMINIDASE"/>
    <property type="match status" value="1"/>
</dbReference>
<keyword evidence="5 7" id="KW-0378">Hydrolase</keyword>
<proteinExistence type="inferred from homology"/>
<comment type="subunit">
    <text evidence="7">Homodimer.</text>
</comment>
<accession>A0A8R1E149</accession>
<dbReference type="CDD" id="cd14792">
    <property type="entry name" value="GH27"/>
    <property type="match status" value="1"/>
</dbReference>
<evidence type="ECO:0000256" key="2">
    <source>
        <dbReference type="ARBA" id="ARBA00009743"/>
    </source>
</evidence>
<evidence type="ECO:0000256" key="6">
    <source>
        <dbReference type="ARBA" id="ARBA00023295"/>
    </source>
</evidence>
<keyword evidence="11" id="KW-1185">Reference proteome</keyword>
<evidence type="ECO:0000313" key="10">
    <source>
        <dbReference type="EnsemblMetazoa" id="CJA15877.1"/>
    </source>
</evidence>
<dbReference type="Proteomes" id="UP000005237">
    <property type="component" value="Unassembled WGS sequence"/>
</dbReference>
<dbReference type="OMA" id="WHDPDMI"/>
<dbReference type="InterPro" id="IPR000111">
    <property type="entry name" value="Glyco_hydro_27/36_CS"/>
</dbReference>
<keyword evidence="7" id="KW-1015">Disulfide bond</keyword>
<dbReference type="FunFam" id="3.20.20.70:FF:000197">
    <property type="entry name" value="Alpha-galactosidase"/>
    <property type="match status" value="1"/>
</dbReference>
<keyword evidence="4 8" id="KW-0732">Signal</keyword>
<dbReference type="InterPro" id="IPR013780">
    <property type="entry name" value="Glyco_hydro_b"/>
</dbReference>
<dbReference type="GO" id="GO:0004557">
    <property type="term" value="F:alpha-galactosidase activity"/>
    <property type="evidence" value="ECO:0007669"/>
    <property type="project" value="UniProtKB-EC"/>
</dbReference>
<comment type="catalytic activity">
    <reaction evidence="1">
        <text>Hydrolysis of terminal, non-reducing alpha-D-galactose residues in alpha-D-galactosides, including galactose oligosaccharides, galactomannans and galactolipids.</text>
        <dbReference type="EC" id="3.2.1.22"/>
    </reaction>
</comment>
<dbReference type="Pfam" id="PF16499">
    <property type="entry name" value="Melibiase_2"/>
    <property type="match status" value="1"/>
</dbReference>
<dbReference type="SUPFAM" id="SSF51445">
    <property type="entry name" value="(Trans)glycosidases"/>
    <property type="match status" value="1"/>
</dbReference>
<organism evidence="10 11">
    <name type="scientific">Caenorhabditis japonica</name>
    <dbReference type="NCBI Taxonomy" id="281687"/>
    <lineage>
        <taxon>Eukaryota</taxon>
        <taxon>Metazoa</taxon>
        <taxon>Ecdysozoa</taxon>
        <taxon>Nematoda</taxon>
        <taxon>Chromadorea</taxon>
        <taxon>Rhabditida</taxon>
        <taxon>Rhabditina</taxon>
        <taxon>Rhabditomorpha</taxon>
        <taxon>Rhabditoidea</taxon>
        <taxon>Rhabditidae</taxon>
        <taxon>Peloderinae</taxon>
        <taxon>Caenorhabditis</taxon>
    </lineage>
</organism>
<dbReference type="PROSITE" id="PS00512">
    <property type="entry name" value="ALPHA_GALACTOSIDASE"/>
    <property type="match status" value="1"/>
</dbReference>
<evidence type="ECO:0000256" key="4">
    <source>
        <dbReference type="ARBA" id="ARBA00022729"/>
    </source>
</evidence>
<sequence>MRLLLGHLLLPLLLLISSTTCLDNGLARTPPMGWMSWTAFYCETDCAKHPDGCINEDLYKAMADQIVIDGYNLVGYKSVHIDDCWSEMERDVNGVLVANKTRFPSGMKKLAKYMHRLGLKFGIYEDYGTKTCAGYPGSYKHEKVDAETFAAWDVDYLKLDGCNIDEDLMPIGYPLMGKELNATGRPIMYSCSWPAYLINHPEKVDYNVIGKHCNTWRNFDDINSSWKSIVSIISYYDKNQDKHIPTHGPGKWHDPDMLVIGNKGITDAMAISQFTIWCIWSAPLIMSNDLRIISENSKVILQNQEAILINQDPLGVMGRLVKNTTDIATYVKQITPSRGNKKSFAFALLNRNEAKSYRKVEISLSAIGLTDPAGYYVHDVWAHADLGLVRPGDSIIVDLEPTASVFFRADVAGIPGHAQRRRIYPLNNSRVVYEFEKVQLSTLKKLEFADFLRTNRVPF</sequence>
<protein>
    <recommendedName>
        <fullName evidence="3 7">Alpha-galactosidase</fullName>
        <ecNumber evidence="7">3.2.1.-</ecNumber>
    </recommendedName>
</protein>
<evidence type="ECO:0000256" key="8">
    <source>
        <dbReference type="SAM" id="SignalP"/>
    </source>
</evidence>
<reference evidence="10" key="2">
    <citation type="submission" date="2022-06" db="UniProtKB">
        <authorList>
            <consortium name="EnsemblMetazoa"/>
        </authorList>
    </citation>
    <scope>IDENTIFICATION</scope>
    <source>
        <strain evidence="10">DF5081</strain>
    </source>
</reference>
<feature type="domain" description="Alpha galactosidase C-terminal" evidence="9">
    <location>
        <begin position="341"/>
        <end position="408"/>
    </location>
</feature>
<evidence type="ECO:0000259" key="9">
    <source>
        <dbReference type="Pfam" id="PF17801"/>
    </source>
</evidence>
<dbReference type="EnsemblMetazoa" id="CJA15877.1">
    <property type="protein sequence ID" value="CJA15877.1"/>
    <property type="gene ID" value="WBGene00135081"/>
</dbReference>
<reference evidence="11" key="1">
    <citation type="submission" date="2010-08" db="EMBL/GenBank/DDBJ databases">
        <authorList>
            <consortium name="Caenorhabditis japonica Sequencing Consortium"/>
            <person name="Wilson R.K."/>
        </authorList>
    </citation>
    <scope>NUCLEOTIDE SEQUENCE [LARGE SCALE GENOMIC DNA]</scope>
    <source>
        <strain evidence="11">DF5081</strain>
    </source>
</reference>
<evidence type="ECO:0000256" key="5">
    <source>
        <dbReference type="ARBA" id="ARBA00022801"/>
    </source>
</evidence>
<dbReference type="GO" id="GO:0005737">
    <property type="term" value="C:cytoplasm"/>
    <property type="evidence" value="ECO:0007669"/>
    <property type="project" value="TreeGrafter"/>
</dbReference>
<dbReference type="Gene3D" id="2.60.40.1180">
    <property type="entry name" value="Golgi alpha-mannosidase II"/>
    <property type="match status" value="1"/>
</dbReference>
<dbReference type="InterPro" id="IPR002241">
    <property type="entry name" value="Glyco_hydro_27"/>
</dbReference>
<dbReference type="EC" id="3.2.1.-" evidence="7"/>
<dbReference type="InterPro" id="IPR017853">
    <property type="entry name" value="GH"/>
</dbReference>
<dbReference type="AlphaFoldDB" id="A0A8R1E149"/>
<evidence type="ECO:0000256" key="1">
    <source>
        <dbReference type="ARBA" id="ARBA00001255"/>
    </source>
</evidence>
<dbReference type="PRINTS" id="PR00740">
    <property type="entry name" value="GLHYDRLASE27"/>
</dbReference>
<evidence type="ECO:0000313" key="11">
    <source>
        <dbReference type="Proteomes" id="UP000005237"/>
    </source>
</evidence>
<comment type="similarity">
    <text evidence="2 7">Belongs to the glycosyl hydrolase 27 family.</text>
</comment>
<feature type="signal peptide" evidence="8">
    <location>
        <begin position="1"/>
        <end position="21"/>
    </location>
</feature>
<dbReference type="PANTHER" id="PTHR11452:SF83">
    <property type="entry name" value="ALPHA-GALACTOSIDASE"/>
    <property type="match status" value="1"/>
</dbReference>
<keyword evidence="6 7" id="KW-0326">Glycosidase</keyword>
<dbReference type="Gene3D" id="3.20.20.70">
    <property type="entry name" value="Aldolase class I"/>
    <property type="match status" value="1"/>
</dbReference>
<dbReference type="GO" id="GO:0016139">
    <property type="term" value="P:glycoside catabolic process"/>
    <property type="evidence" value="ECO:0007669"/>
    <property type="project" value="TreeGrafter"/>
</dbReference>
<dbReference type="SUPFAM" id="SSF51011">
    <property type="entry name" value="Glycosyl hydrolase domain"/>
    <property type="match status" value="1"/>
</dbReference>
<dbReference type="InterPro" id="IPR013785">
    <property type="entry name" value="Aldolase_TIM"/>
</dbReference>
<dbReference type="Pfam" id="PF17801">
    <property type="entry name" value="Melibiase_C"/>
    <property type="match status" value="1"/>
</dbReference>
<evidence type="ECO:0000256" key="3">
    <source>
        <dbReference type="ARBA" id="ARBA00012755"/>
    </source>
</evidence>
<feature type="chain" id="PRO_5035932101" description="Alpha-galactosidase" evidence="8">
    <location>
        <begin position="22"/>
        <end position="459"/>
    </location>
</feature>
<dbReference type="InterPro" id="IPR041233">
    <property type="entry name" value="Melibiase_C"/>
</dbReference>
<dbReference type="GO" id="GO:0009311">
    <property type="term" value="P:oligosaccharide metabolic process"/>
    <property type="evidence" value="ECO:0007669"/>
    <property type="project" value="TreeGrafter"/>
</dbReference>
<evidence type="ECO:0000256" key="7">
    <source>
        <dbReference type="RuleBase" id="RU361168"/>
    </source>
</evidence>